<dbReference type="Gene3D" id="3.30.1490.120">
    <property type="entry name" value="RNA polymerase Rpb7-like, N-terminal domain"/>
    <property type="match status" value="1"/>
</dbReference>
<comment type="function">
    <text evidence="6">DNA-dependent RNA polymerase which catalyzes the transcription of DNA into RNA using the four ribonucleoside triphosphates as substrates.</text>
</comment>
<dbReference type="InterPro" id="IPR045113">
    <property type="entry name" value="Rpb7-like"/>
</dbReference>
<dbReference type="GO" id="GO:0006352">
    <property type="term" value="P:DNA-templated transcription initiation"/>
    <property type="evidence" value="ECO:0007669"/>
    <property type="project" value="UniProtKB-UniRule"/>
</dbReference>
<organism evidence="7 8">
    <name type="scientific">Linum tenue</name>
    <dbReference type="NCBI Taxonomy" id="586396"/>
    <lineage>
        <taxon>Eukaryota</taxon>
        <taxon>Viridiplantae</taxon>
        <taxon>Streptophyta</taxon>
        <taxon>Embryophyta</taxon>
        <taxon>Tracheophyta</taxon>
        <taxon>Spermatophyta</taxon>
        <taxon>Magnoliopsida</taxon>
        <taxon>eudicotyledons</taxon>
        <taxon>Gunneridae</taxon>
        <taxon>Pentapetalae</taxon>
        <taxon>rosids</taxon>
        <taxon>fabids</taxon>
        <taxon>Malpighiales</taxon>
        <taxon>Linaceae</taxon>
        <taxon>Linum</taxon>
    </lineage>
</organism>
<keyword evidence="3 6" id="KW-0240">DNA-directed RNA polymerase</keyword>
<dbReference type="InterPro" id="IPR036898">
    <property type="entry name" value="RNA_pol_Rpb7-like_N_sf"/>
</dbReference>
<evidence type="ECO:0000256" key="1">
    <source>
        <dbReference type="ARBA" id="ARBA00004123"/>
    </source>
</evidence>
<comment type="caution">
    <text evidence="7">The sequence shown here is derived from an EMBL/GenBank/DDBJ whole genome shotgun (WGS) entry which is preliminary data.</text>
</comment>
<dbReference type="Proteomes" id="UP001154282">
    <property type="component" value="Unassembled WGS sequence"/>
</dbReference>
<protein>
    <recommendedName>
        <fullName evidence="6">DNA-directed RNA polymerase subunit</fullName>
    </recommendedName>
</protein>
<keyword evidence="8" id="KW-1185">Reference proteome</keyword>
<keyword evidence="4 6" id="KW-0804">Transcription</keyword>
<dbReference type="AlphaFoldDB" id="A0AAV0INZ5"/>
<evidence type="ECO:0000256" key="6">
    <source>
        <dbReference type="RuleBase" id="RU369086"/>
    </source>
</evidence>
<dbReference type="GO" id="GO:0003697">
    <property type="term" value="F:single-stranded DNA binding"/>
    <property type="evidence" value="ECO:0007669"/>
    <property type="project" value="TreeGrafter"/>
</dbReference>
<evidence type="ECO:0000256" key="2">
    <source>
        <dbReference type="ARBA" id="ARBA00009307"/>
    </source>
</evidence>
<dbReference type="PANTHER" id="PTHR12709">
    <property type="entry name" value="DNA-DIRECTED RNA POLYMERASE II, III"/>
    <property type="match status" value="1"/>
</dbReference>
<dbReference type="EMBL" id="CAMGYJ010000004">
    <property type="protein sequence ID" value="CAI0399330.1"/>
    <property type="molecule type" value="Genomic_DNA"/>
</dbReference>
<evidence type="ECO:0000313" key="7">
    <source>
        <dbReference type="EMBL" id="CAI0399330.1"/>
    </source>
</evidence>
<dbReference type="FunFam" id="2.40.50.140:FF:000043">
    <property type="entry name" value="DNA-directed RNA polymerase II subunit RPB7"/>
    <property type="match status" value="1"/>
</dbReference>
<sequence>MYLKVKLPWNVIIAPENLDIKGLLLQRAILLKVLEEFASRRAHKDLGYHIAVTTLESIGDGKVRQHTGEVMFPVVFSAITFNIFRGEVLEGQVHKVFKHGVFLRCGPMEHIYLSCTKMPGYRYVPGENPEFINEKSPPVGKDDLVRFMVMGTKWLEADREFQALASLEGDFLGPLPRPEI</sequence>
<evidence type="ECO:0000256" key="5">
    <source>
        <dbReference type="ARBA" id="ARBA00023242"/>
    </source>
</evidence>
<reference evidence="7" key="1">
    <citation type="submission" date="2022-08" db="EMBL/GenBank/DDBJ databases">
        <authorList>
            <person name="Gutierrez-Valencia J."/>
        </authorList>
    </citation>
    <scope>NUCLEOTIDE SEQUENCE</scope>
</reference>
<dbReference type="PANTHER" id="PTHR12709:SF3">
    <property type="entry name" value="DNA-DIRECTED RNA POLYMERASE V SUBUNIT 7"/>
    <property type="match status" value="1"/>
</dbReference>
<evidence type="ECO:0000256" key="3">
    <source>
        <dbReference type="ARBA" id="ARBA00022478"/>
    </source>
</evidence>
<dbReference type="SUPFAM" id="SSF50249">
    <property type="entry name" value="Nucleic acid-binding proteins"/>
    <property type="match status" value="1"/>
</dbReference>
<keyword evidence="5 6" id="KW-0539">Nucleus</keyword>
<proteinExistence type="inferred from homology"/>
<dbReference type="InterPro" id="IPR012340">
    <property type="entry name" value="NA-bd_OB-fold"/>
</dbReference>
<dbReference type="GO" id="GO:0055029">
    <property type="term" value="C:nuclear DNA-directed RNA polymerase complex"/>
    <property type="evidence" value="ECO:0007669"/>
    <property type="project" value="UniProtKB-ARBA"/>
</dbReference>
<comment type="subcellular location">
    <subcellularLocation>
        <location evidence="1 6">Nucleus</location>
    </subcellularLocation>
</comment>
<name>A0AAV0INZ5_9ROSI</name>
<evidence type="ECO:0000256" key="4">
    <source>
        <dbReference type="ARBA" id="ARBA00023163"/>
    </source>
</evidence>
<dbReference type="Gene3D" id="2.40.50.140">
    <property type="entry name" value="Nucleic acid-binding proteins"/>
    <property type="match status" value="1"/>
</dbReference>
<dbReference type="FunFam" id="3.30.1490.120:FF:000001">
    <property type="entry name" value="DNA-directed RNA polymerase II subunit RPB7"/>
    <property type="match status" value="1"/>
</dbReference>
<accession>A0AAV0INZ5</accession>
<evidence type="ECO:0000313" key="8">
    <source>
        <dbReference type="Proteomes" id="UP001154282"/>
    </source>
</evidence>
<gene>
    <name evidence="7" type="ORF">LITE_LOCUS10254</name>
</gene>
<comment type="similarity">
    <text evidence="2">Belongs to the eukaryotic RPB7/RPC8 RNA polymerase subunit family.</text>
</comment>
<dbReference type="GO" id="GO:0003727">
    <property type="term" value="F:single-stranded RNA binding"/>
    <property type="evidence" value="ECO:0007669"/>
    <property type="project" value="TreeGrafter"/>
</dbReference>
<dbReference type="SUPFAM" id="SSF88798">
    <property type="entry name" value="N-terminal, heterodimerisation domain of RBP7 (RpoE)"/>
    <property type="match status" value="1"/>
</dbReference>